<proteinExistence type="predicted"/>
<evidence type="ECO:0000256" key="4">
    <source>
        <dbReference type="ARBA" id="ARBA00023139"/>
    </source>
</evidence>
<feature type="compositionally biased region" description="Low complexity" evidence="6">
    <location>
        <begin position="30"/>
        <end position="50"/>
    </location>
</feature>
<dbReference type="InterPro" id="IPR006059">
    <property type="entry name" value="SBP"/>
</dbReference>
<evidence type="ECO:0000313" key="8">
    <source>
        <dbReference type="EMBL" id="MCQ4840054.1"/>
    </source>
</evidence>
<keyword evidence="2 7" id="KW-0732">Signal</keyword>
<organism evidence="8 9">
    <name type="scientific">Neglectibacter timonensis</name>
    <dbReference type="NCBI Taxonomy" id="1776382"/>
    <lineage>
        <taxon>Bacteria</taxon>
        <taxon>Bacillati</taxon>
        <taxon>Bacillota</taxon>
        <taxon>Clostridia</taxon>
        <taxon>Eubacteriales</taxon>
        <taxon>Oscillospiraceae</taxon>
        <taxon>Neglectibacter</taxon>
    </lineage>
</organism>
<dbReference type="InterPro" id="IPR050490">
    <property type="entry name" value="Bact_solute-bd_prot1"/>
</dbReference>
<dbReference type="Gene3D" id="3.40.190.10">
    <property type="entry name" value="Periplasmic binding protein-like II"/>
    <property type="match status" value="2"/>
</dbReference>
<dbReference type="Pfam" id="PF01547">
    <property type="entry name" value="SBP_bac_1"/>
    <property type="match status" value="1"/>
</dbReference>
<dbReference type="GeneID" id="90533685"/>
<evidence type="ECO:0000256" key="6">
    <source>
        <dbReference type="SAM" id="MobiDB-lite"/>
    </source>
</evidence>
<dbReference type="SUPFAM" id="SSF53850">
    <property type="entry name" value="Periplasmic binding protein-like II"/>
    <property type="match status" value="1"/>
</dbReference>
<gene>
    <name evidence="8" type="ORF">NE695_09010</name>
</gene>
<keyword evidence="4" id="KW-0564">Palmitate</keyword>
<feature type="chain" id="PRO_5046668699" evidence="7">
    <location>
        <begin position="22"/>
        <end position="560"/>
    </location>
</feature>
<dbReference type="RefSeq" id="WP_187127765.1">
    <property type="nucleotide sequence ID" value="NZ_CABKVV010000014.1"/>
</dbReference>
<keyword evidence="9" id="KW-1185">Reference proteome</keyword>
<keyword evidence="3" id="KW-0472">Membrane</keyword>
<keyword evidence="1" id="KW-1003">Cell membrane</keyword>
<dbReference type="PANTHER" id="PTHR43649">
    <property type="entry name" value="ARABINOSE-BINDING PROTEIN-RELATED"/>
    <property type="match status" value="1"/>
</dbReference>
<dbReference type="PANTHER" id="PTHR43649:SF33">
    <property type="entry name" value="POLYGALACTURONAN_RHAMNOGALACTURONAN-BINDING PROTEIN YTCQ"/>
    <property type="match status" value="1"/>
</dbReference>
<dbReference type="Proteomes" id="UP001524473">
    <property type="component" value="Unassembled WGS sequence"/>
</dbReference>
<evidence type="ECO:0000256" key="5">
    <source>
        <dbReference type="ARBA" id="ARBA00023288"/>
    </source>
</evidence>
<accession>A0ABT1RZE1</accession>
<feature type="signal peptide" evidence="7">
    <location>
        <begin position="1"/>
        <end position="21"/>
    </location>
</feature>
<evidence type="ECO:0000313" key="9">
    <source>
        <dbReference type="Proteomes" id="UP001524473"/>
    </source>
</evidence>
<evidence type="ECO:0000256" key="7">
    <source>
        <dbReference type="SAM" id="SignalP"/>
    </source>
</evidence>
<feature type="region of interest" description="Disordered" evidence="6">
    <location>
        <begin position="30"/>
        <end position="61"/>
    </location>
</feature>
<evidence type="ECO:0000256" key="3">
    <source>
        <dbReference type="ARBA" id="ARBA00023136"/>
    </source>
</evidence>
<sequence>MKRKRVLAAFLAAALAASCFAGCKGGEPSSSAAAKPGSAASSATSSGVSSNGEEGPVSKTGFPVMQEEHTFKIVHSISTGDLVGNWEDKDYTRKIEEDTGLKIEWVGIPQNSYNDQVGIQLAANDMPDVFWNGVPSFSQFVGNFTALDEYLADYSPTVVKFFQEYPSIKAASVFPDGALYGLPQVQMNNTRATGVYFINKDWLGNVGMQAPNTLDELYEVLKAFKEQDANGNGDPSDEIPFSFGKKETLTGLLAPFGIYGNGSPDNIDTPYLNVKDGKVTFYPIEDSYYQFLQYMNKLYREGLIDPNSFVQEEVDIQAKGKEGKVGTLWVGSYIDIMVGDRGDEYEYFLPLENAEGKRTYVPNKFSGDVNPNRFIVTKNCEYPAAMVRLYDYLNSSFENKLLFDWGPEGEAWEKTEDGKILRLNADLPEGFSSYAEVRHTLSMGVLGPILWDDADQAEFAITNDRDVEYYARRDPLMEYAIDDKDQIPVGQDTVENSQEAAVLITEIRTYMDNFQSEAIMKGIDDAKWQKHLEDVQKYDITRYVEIKQAFYDRMMELLGG</sequence>
<evidence type="ECO:0000256" key="1">
    <source>
        <dbReference type="ARBA" id="ARBA00022475"/>
    </source>
</evidence>
<protein>
    <submittedName>
        <fullName evidence="8">Extracellular solute-binding protein</fullName>
    </submittedName>
</protein>
<dbReference type="PROSITE" id="PS51257">
    <property type="entry name" value="PROKAR_LIPOPROTEIN"/>
    <property type="match status" value="1"/>
</dbReference>
<comment type="caution">
    <text evidence="8">The sequence shown here is derived from an EMBL/GenBank/DDBJ whole genome shotgun (WGS) entry which is preliminary data.</text>
</comment>
<name>A0ABT1RZE1_9FIRM</name>
<reference evidence="8 9" key="1">
    <citation type="submission" date="2022-06" db="EMBL/GenBank/DDBJ databases">
        <title>Isolation of gut microbiota from human fecal samples.</title>
        <authorList>
            <person name="Pamer E.G."/>
            <person name="Barat B."/>
            <person name="Waligurski E."/>
            <person name="Medina S."/>
            <person name="Paddock L."/>
            <person name="Mostad J."/>
        </authorList>
    </citation>
    <scope>NUCLEOTIDE SEQUENCE [LARGE SCALE GENOMIC DNA]</scope>
    <source>
        <strain evidence="8 9">DFI.9.73</strain>
    </source>
</reference>
<dbReference type="EMBL" id="JANFZH010000018">
    <property type="protein sequence ID" value="MCQ4840054.1"/>
    <property type="molecule type" value="Genomic_DNA"/>
</dbReference>
<evidence type="ECO:0000256" key="2">
    <source>
        <dbReference type="ARBA" id="ARBA00022729"/>
    </source>
</evidence>
<keyword evidence="5" id="KW-0449">Lipoprotein</keyword>